<name>A0ABU8XMY1_9PROT</name>
<dbReference type="RefSeq" id="WP_418157653.1">
    <property type="nucleotide sequence ID" value="NZ_JBBLZC010000001.1"/>
</dbReference>
<evidence type="ECO:0000313" key="1">
    <source>
        <dbReference type="EMBL" id="MEK0081810.1"/>
    </source>
</evidence>
<dbReference type="EMBL" id="JBBLZC010000001">
    <property type="protein sequence ID" value="MEK0081810.1"/>
    <property type="molecule type" value="Genomic_DNA"/>
</dbReference>
<dbReference type="Pfam" id="PF05013">
    <property type="entry name" value="FGase"/>
    <property type="match status" value="1"/>
</dbReference>
<protein>
    <submittedName>
        <fullName evidence="1">N-formylglutamate amidohydrolase</fullName>
    </submittedName>
</protein>
<accession>A0ABU8XMY1</accession>
<dbReference type="InterPro" id="IPR007709">
    <property type="entry name" value="N-FG_amidohydro"/>
</dbReference>
<sequence length="308" mass="33809">MQQSQSVPYLIVAPVGQHSPVVLSSPHSGRLYPEDLLAQLRVTAEQLRPLEDGPIDELVVRGCAAGATLIAATYPRAVVDLNREASELDPEALLDPAAAPDLRLTVKARAGLGIVPTRLMGEPIYRERLTVAELERRLAEVYEPYHAELAGLVRERRQRFGAAFVLDCHSMPTVQPPLRDEAPVDVALGDRFGRSCHPRLVEVAERFLAAAGLKVARNRPYAGGHITEHYGRPLQGSHALQLELRRSLFMDEASHEPHAGFAWLQELLGELVRLLTETVLELAHHVPRPVPAPVRICGIGSGRALRMA</sequence>
<proteinExistence type="predicted"/>
<gene>
    <name evidence="1" type="ORF">U1T56_01495</name>
</gene>
<keyword evidence="2" id="KW-1185">Reference proteome</keyword>
<dbReference type="SUPFAM" id="SSF53187">
    <property type="entry name" value="Zn-dependent exopeptidases"/>
    <property type="match status" value="1"/>
</dbReference>
<organism evidence="1 2">
    <name type="scientific">Benzoatithermus flavus</name>
    <dbReference type="NCBI Taxonomy" id="3108223"/>
    <lineage>
        <taxon>Bacteria</taxon>
        <taxon>Pseudomonadati</taxon>
        <taxon>Pseudomonadota</taxon>
        <taxon>Alphaproteobacteria</taxon>
        <taxon>Geminicoccales</taxon>
        <taxon>Geminicoccaceae</taxon>
        <taxon>Benzoatithermus</taxon>
    </lineage>
</organism>
<dbReference type="Gene3D" id="3.40.630.40">
    <property type="entry name" value="Zn-dependent exopeptidases"/>
    <property type="match status" value="1"/>
</dbReference>
<reference evidence="1 2" key="1">
    <citation type="submission" date="2024-01" db="EMBL/GenBank/DDBJ databases">
        <title>Multi-omics insights into the function and evolution of sodium benzoate biodegradation pathways in Benzoatithermus flavus gen. nov., sp. nov. from hot spring.</title>
        <authorList>
            <person name="Hu C.-J."/>
            <person name="Li W.-J."/>
        </authorList>
    </citation>
    <scope>NUCLEOTIDE SEQUENCE [LARGE SCALE GENOMIC DNA]</scope>
    <source>
        <strain evidence="1 2">SYSU G07066</strain>
    </source>
</reference>
<evidence type="ECO:0000313" key="2">
    <source>
        <dbReference type="Proteomes" id="UP001375743"/>
    </source>
</evidence>
<dbReference type="Proteomes" id="UP001375743">
    <property type="component" value="Unassembled WGS sequence"/>
</dbReference>
<comment type="caution">
    <text evidence="1">The sequence shown here is derived from an EMBL/GenBank/DDBJ whole genome shotgun (WGS) entry which is preliminary data.</text>
</comment>